<feature type="transmembrane region" description="Helical" evidence="1">
    <location>
        <begin position="36"/>
        <end position="54"/>
    </location>
</feature>
<keyword evidence="1" id="KW-0812">Transmembrane</keyword>
<feature type="transmembrane region" description="Helical" evidence="1">
    <location>
        <begin position="9"/>
        <end position="30"/>
    </location>
</feature>
<dbReference type="EMBL" id="REGN01000165">
    <property type="protein sequence ID" value="RNA44013.1"/>
    <property type="molecule type" value="Genomic_DNA"/>
</dbReference>
<evidence type="ECO:0000313" key="2">
    <source>
        <dbReference type="EMBL" id="RNA44013.1"/>
    </source>
</evidence>
<protein>
    <submittedName>
        <fullName evidence="2">Uncharacterized protein</fullName>
    </submittedName>
</protein>
<evidence type="ECO:0000313" key="3">
    <source>
        <dbReference type="Proteomes" id="UP000276133"/>
    </source>
</evidence>
<keyword evidence="1" id="KW-0472">Membrane</keyword>
<dbReference type="Proteomes" id="UP000276133">
    <property type="component" value="Unassembled WGS sequence"/>
</dbReference>
<proteinExistence type="predicted"/>
<gene>
    <name evidence="2" type="ORF">BpHYR1_050821</name>
</gene>
<reference evidence="2 3" key="1">
    <citation type="journal article" date="2018" name="Sci. Rep.">
        <title>Genomic signatures of local adaptation to the degree of environmental predictability in rotifers.</title>
        <authorList>
            <person name="Franch-Gras L."/>
            <person name="Hahn C."/>
            <person name="Garcia-Roger E.M."/>
            <person name="Carmona M.J."/>
            <person name="Serra M."/>
            <person name="Gomez A."/>
        </authorList>
    </citation>
    <scope>NUCLEOTIDE SEQUENCE [LARGE SCALE GENOMIC DNA]</scope>
    <source>
        <strain evidence="2">HYR1</strain>
    </source>
</reference>
<comment type="caution">
    <text evidence="2">The sequence shown here is derived from an EMBL/GenBank/DDBJ whole genome shotgun (WGS) entry which is preliminary data.</text>
</comment>
<sequence length="100" mass="11551">MNLKKLKIISFLITVNKTIFNFFKLVLLAIFNDTYIFSAGSSFQLFIALFRLILNSELIKPLNMKFGVLQVSVSEKVHALLFFPITSNHFFKMSICLQKI</sequence>
<keyword evidence="3" id="KW-1185">Reference proteome</keyword>
<dbReference type="AlphaFoldDB" id="A0A3M7T7H8"/>
<organism evidence="2 3">
    <name type="scientific">Brachionus plicatilis</name>
    <name type="common">Marine rotifer</name>
    <name type="synonym">Brachionus muelleri</name>
    <dbReference type="NCBI Taxonomy" id="10195"/>
    <lineage>
        <taxon>Eukaryota</taxon>
        <taxon>Metazoa</taxon>
        <taxon>Spiralia</taxon>
        <taxon>Gnathifera</taxon>
        <taxon>Rotifera</taxon>
        <taxon>Eurotatoria</taxon>
        <taxon>Monogononta</taxon>
        <taxon>Pseudotrocha</taxon>
        <taxon>Ploima</taxon>
        <taxon>Brachionidae</taxon>
        <taxon>Brachionus</taxon>
    </lineage>
</organism>
<name>A0A3M7T7H8_BRAPC</name>
<accession>A0A3M7T7H8</accession>
<keyword evidence="1" id="KW-1133">Transmembrane helix</keyword>
<evidence type="ECO:0000256" key="1">
    <source>
        <dbReference type="SAM" id="Phobius"/>
    </source>
</evidence>